<feature type="domain" description="DH" evidence="2">
    <location>
        <begin position="142"/>
        <end position="335"/>
    </location>
</feature>
<organism evidence="3 4">
    <name type="scientific">Taenia crassiceps</name>
    <dbReference type="NCBI Taxonomy" id="6207"/>
    <lineage>
        <taxon>Eukaryota</taxon>
        <taxon>Metazoa</taxon>
        <taxon>Spiralia</taxon>
        <taxon>Lophotrochozoa</taxon>
        <taxon>Platyhelminthes</taxon>
        <taxon>Cestoda</taxon>
        <taxon>Eucestoda</taxon>
        <taxon>Cyclophyllidea</taxon>
        <taxon>Taeniidae</taxon>
        <taxon>Taenia</taxon>
    </lineage>
</organism>
<feature type="compositionally biased region" description="Low complexity" evidence="1">
    <location>
        <begin position="11"/>
        <end position="22"/>
    </location>
</feature>
<feature type="compositionally biased region" description="Basic and acidic residues" evidence="1">
    <location>
        <begin position="45"/>
        <end position="58"/>
    </location>
</feature>
<protein>
    <submittedName>
        <fullName evidence="3">Pleckstrin homology domain-containing family G member 1</fullName>
    </submittedName>
</protein>
<feature type="region of interest" description="Disordered" evidence="1">
    <location>
        <begin position="862"/>
        <end position="922"/>
    </location>
</feature>
<evidence type="ECO:0000256" key="1">
    <source>
        <dbReference type="SAM" id="MobiDB-lite"/>
    </source>
</evidence>
<dbReference type="InterPro" id="IPR035899">
    <property type="entry name" value="DBL_dom_sf"/>
</dbReference>
<dbReference type="InterPro" id="IPR055251">
    <property type="entry name" value="SOS1_NGEF_PH"/>
</dbReference>
<name>A0ABR4Q702_9CEST</name>
<dbReference type="Pfam" id="PF22697">
    <property type="entry name" value="SOS1_NGEF_PH"/>
    <property type="match status" value="1"/>
</dbReference>
<sequence>MPNLADTRFQTKCTSPSSTKPTQGRLPKLPPGFCVRVTVVTRTEWEGKGGRREEDRYSGSRRHRHNSHVRTNLIGLRSSTSGHNLVNTLELGRRMVSRRRATFKDLKYSELSLEHRLPPSGRAYPHSHSLDSSAEARIASKKVAWVISELLETELAYLESLRDIREGYYLPLLAEGKFDATTLNNVFNNITQLHAFHQTFSGELYRNQENLVGLADVFLEHAVDFEGLYVEFCTEHSLSVQTLEQESQLQTELWTSILDCQSRLGHLLPLASYLLKPVQRILKYQLLLQELVKGCSLAAMGHNQSIFNEDPSSVVKHLQSALERMIQVATHINEAKRRHELIGQLRASGLDVDQWGCLLLRDVFRLPAKKHACRLVLLFERAILLAKKFSYAGNNSAPKFRDLQSPGEELQSVLEIRDVIRCNNLMLIECIDKDPLAFHILPFNNPNAQKTLQAANTEVKQLWCREIKRVILENFDAAIPEKAKHLMLHMEDLCPRPKLFDSNSQMGLHSIDESEEEHAPRRKGSSVLTAIFKRRNRTVRPSTKLQMSENPPALSSTVLNDSDGSDNPCDGSDADEDDAEHVALVQDAWNALMAKHSSSSTVVTQTTAVTPLFSTTPTTTERRQEVNGMEEEDEEDFRCIAVEINEERFAVDLVPPRKLPEFKPTSPPKGWQNGLARIPNGASIYIECQEASQYDTLTFGRAYEQYIAKTRSMATLSPGEMDEILRPLLTLTEDHNHHNEPCAAGKATILNKGVSDNQMPTLASSGDCSDASSSTSCASPLSTCQLVSRITINSLSVNTSTGADGSCSGRVASPAGGRAYRPSQSCVATPSCPTKVTLRPSTASSISWNDTVKSPVVRKFSAPQASTRAQHSKPPGCLGLSKVDVTPPLRSSQLTNGSAVKATSRTNGTTPLPSKSPLRSMATSTNIHNEEAASLCQGRFRAAVANLRPSEVQGTSVATNIVLGKPNKPPRRPGSSTKTAIECRGDCGRARTSTLSTPPLMSSTSTMTSTVVRGQGHVKHLVHRFQNNQFPL</sequence>
<dbReference type="EMBL" id="JAKROA010000009">
    <property type="protein sequence ID" value="KAL5105158.1"/>
    <property type="molecule type" value="Genomic_DNA"/>
</dbReference>
<dbReference type="SUPFAM" id="SSF50729">
    <property type="entry name" value="PH domain-like"/>
    <property type="match status" value="1"/>
</dbReference>
<gene>
    <name evidence="3" type="ORF">TcWFU_003761</name>
</gene>
<dbReference type="PROSITE" id="PS50010">
    <property type="entry name" value="DH_2"/>
    <property type="match status" value="1"/>
</dbReference>
<dbReference type="SMART" id="SM00325">
    <property type="entry name" value="RhoGEF"/>
    <property type="match status" value="1"/>
</dbReference>
<feature type="region of interest" description="Disordered" evidence="1">
    <location>
        <begin position="45"/>
        <end position="65"/>
    </location>
</feature>
<evidence type="ECO:0000259" key="2">
    <source>
        <dbReference type="PROSITE" id="PS50010"/>
    </source>
</evidence>
<accession>A0ABR4Q702</accession>
<feature type="compositionally biased region" description="Polar residues" evidence="1">
    <location>
        <begin position="539"/>
        <end position="562"/>
    </location>
</feature>
<dbReference type="SUPFAM" id="SSF48065">
    <property type="entry name" value="DBL homology domain (DH-domain)"/>
    <property type="match status" value="1"/>
</dbReference>
<evidence type="ECO:0000313" key="4">
    <source>
        <dbReference type="Proteomes" id="UP001651158"/>
    </source>
</evidence>
<dbReference type="PANTHER" id="PTHR45924">
    <property type="entry name" value="FI17866P1"/>
    <property type="match status" value="1"/>
</dbReference>
<dbReference type="InterPro" id="IPR011993">
    <property type="entry name" value="PH-like_dom_sf"/>
</dbReference>
<evidence type="ECO:0000313" key="3">
    <source>
        <dbReference type="EMBL" id="KAL5105158.1"/>
    </source>
</evidence>
<dbReference type="Gene3D" id="2.30.29.30">
    <property type="entry name" value="Pleckstrin-homology domain (PH domain)/Phosphotyrosine-binding domain (PTB)"/>
    <property type="match status" value="1"/>
</dbReference>
<reference evidence="3 4" key="1">
    <citation type="journal article" date="2022" name="Front. Cell. Infect. Microbiol.">
        <title>The Genomes of Two Strains of Taenia crassiceps the Animal Model for the Study of Human Cysticercosis.</title>
        <authorList>
            <person name="Bobes R.J."/>
            <person name="Estrada K."/>
            <person name="Rios-Valencia D.G."/>
            <person name="Calderon-Gallegos A."/>
            <person name="de la Torre P."/>
            <person name="Carrero J.C."/>
            <person name="Sanchez-Flores A."/>
            <person name="Laclette J.P."/>
        </authorList>
    </citation>
    <scope>NUCLEOTIDE SEQUENCE [LARGE SCALE GENOMIC DNA]</scope>
    <source>
        <strain evidence="3">WFUcys</strain>
    </source>
</reference>
<feature type="region of interest" description="Disordered" evidence="1">
    <location>
        <begin position="1"/>
        <end position="30"/>
    </location>
</feature>
<dbReference type="PANTHER" id="PTHR45924:SF2">
    <property type="entry name" value="FI17866P1"/>
    <property type="match status" value="1"/>
</dbReference>
<dbReference type="Pfam" id="PF00621">
    <property type="entry name" value="RhoGEF"/>
    <property type="match status" value="1"/>
</dbReference>
<proteinExistence type="predicted"/>
<keyword evidence="4" id="KW-1185">Reference proteome</keyword>
<dbReference type="Gene3D" id="1.20.900.10">
    <property type="entry name" value="Dbl homology (DH) domain"/>
    <property type="match status" value="1"/>
</dbReference>
<dbReference type="Proteomes" id="UP001651158">
    <property type="component" value="Unassembled WGS sequence"/>
</dbReference>
<comment type="caution">
    <text evidence="3">The sequence shown here is derived from an EMBL/GenBank/DDBJ whole genome shotgun (WGS) entry which is preliminary data.</text>
</comment>
<feature type="region of interest" description="Disordered" evidence="1">
    <location>
        <begin position="510"/>
        <end position="576"/>
    </location>
</feature>
<dbReference type="InterPro" id="IPR000219">
    <property type="entry name" value="DH_dom"/>
</dbReference>
<feature type="compositionally biased region" description="Polar residues" evidence="1">
    <location>
        <begin position="889"/>
        <end position="913"/>
    </location>
</feature>
<dbReference type="CDD" id="cd00160">
    <property type="entry name" value="RhoGEF"/>
    <property type="match status" value="1"/>
</dbReference>